<accession>A0A061RZ03</accession>
<name>A0A061RZ03_9CHLO</name>
<evidence type="ECO:0000313" key="2">
    <source>
        <dbReference type="EMBL" id="JAC77178.1"/>
    </source>
</evidence>
<protein>
    <submittedName>
        <fullName evidence="2">Uncharacterized protein</fullName>
    </submittedName>
</protein>
<evidence type="ECO:0000256" key="1">
    <source>
        <dbReference type="SAM" id="MobiDB-lite"/>
    </source>
</evidence>
<feature type="non-terminal residue" evidence="2">
    <location>
        <position position="223"/>
    </location>
</feature>
<dbReference type="EMBL" id="GBEZ01008359">
    <property type="protein sequence ID" value="JAC77178.1"/>
    <property type="molecule type" value="Transcribed_RNA"/>
</dbReference>
<sequence>MIPAGSEERSLFVMHSTSSNDTIRFCEPPEWFTSVLLEHCDWQARAYLSQLNSSWNRKLSRNAAFWRQLVYLLANERKLYVTKQDKDVSSWKGLFLELWRRRRMWCAASEFQDQNQGLSSSPSEAAPRRDAVDPCGPQSTFRFSVRVCARFRPTTDSTRNGPSHQTVVLPLHQRLQMVKARFPGGLSTRAAAGILMEEMGRCPKGGWWDAGARGRSAAGGDSA</sequence>
<proteinExistence type="predicted"/>
<feature type="compositionally biased region" description="Polar residues" evidence="1">
    <location>
        <begin position="114"/>
        <end position="123"/>
    </location>
</feature>
<dbReference type="AlphaFoldDB" id="A0A061RZ03"/>
<organism evidence="2">
    <name type="scientific">Tetraselmis sp. GSL018</name>
    <dbReference type="NCBI Taxonomy" id="582737"/>
    <lineage>
        <taxon>Eukaryota</taxon>
        <taxon>Viridiplantae</taxon>
        <taxon>Chlorophyta</taxon>
        <taxon>core chlorophytes</taxon>
        <taxon>Chlorodendrophyceae</taxon>
        <taxon>Chlorodendrales</taxon>
        <taxon>Chlorodendraceae</taxon>
        <taxon>Tetraselmis</taxon>
    </lineage>
</organism>
<gene>
    <name evidence="2" type="ORF">TSPGSL018_18341</name>
</gene>
<feature type="region of interest" description="Disordered" evidence="1">
    <location>
        <begin position="114"/>
        <end position="133"/>
    </location>
</feature>
<reference evidence="2" key="1">
    <citation type="submission" date="2014-05" db="EMBL/GenBank/DDBJ databases">
        <title>The transcriptome of the halophilic microalga Tetraselmis sp. GSL018 isolated from the Great Salt Lake, Utah.</title>
        <authorList>
            <person name="Jinkerson R.E."/>
            <person name="D'Adamo S."/>
            <person name="Posewitz M.C."/>
        </authorList>
    </citation>
    <scope>NUCLEOTIDE SEQUENCE</scope>
    <source>
        <strain evidence="2">GSL018</strain>
    </source>
</reference>